<keyword evidence="3" id="KW-1185">Reference proteome</keyword>
<gene>
    <name evidence="2" type="ORF">AMECASPLE_026007</name>
</gene>
<proteinExistence type="predicted"/>
<dbReference type="Proteomes" id="UP001469553">
    <property type="component" value="Unassembled WGS sequence"/>
</dbReference>
<evidence type="ECO:0000313" key="3">
    <source>
        <dbReference type="Proteomes" id="UP001469553"/>
    </source>
</evidence>
<accession>A0ABV0Z3M3</accession>
<dbReference type="InterPro" id="IPR058913">
    <property type="entry name" value="Integrase_dom_put"/>
</dbReference>
<evidence type="ECO:0000313" key="2">
    <source>
        <dbReference type="EMBL" id="MEQ2300487.1"/>
    </source>
</evidence>
<comment type="caution">
    <text evidence="2">The sequence shown here is derived from an EMBL/GenBank/DDBJ whole genome shotgun (WGS) entry which is preliminary data.</text>
</comment>
<protein>
    <recommendedName>
        <fullName evidence="1">Integrase core domain-containing protein</fullName>
    </recommendedName>
</protein>
<organism evidence="2 3">
    <name type="scientific">Ameca splendens</name>
    <dbReference type="NCBI Taxonomy" id="208324"/>
    <lineage>
        <taxon>Eukaryota</taxon>
        <taxon>Metazoa</taxon>
        <taxon>Chordata</taxon>
        <taxon>Craniata</taxon>
        <taxon>Vertebrata</taxon>
        <taxon>Euteleostomi</taxon>
        <taxon>Actinopterygii</taxon>
        <taxon>Neopterygii</taxon>
        <taxon>Teleostei</taxon>
        <taxon>Neoteleostei</taxon>
        <taxon>Acanthomorphata</taxon>
        <taxon>Ovalentaria</taxon>
        <taxon>Atherinomorphae</taxon>
        <taxon>Cyprinodontiformes</taxon>
        <taxon>Goodeidae</taxon>
        <taxon>Ameca</taxon>
    </lineage>
</organism>
<name>A0ABV0Z3M3_9TELE</name>
<sequence length="152" mass="17117">MVTPLTPIPPVPCPNSCFYQVLYDLEEEGYLNLSNSLHILCCKYVFLPPVQQHLNIFRDGWDYHPLSTEGNLSHNQLWHIRQPYPSQECNKEIQVPQIEWESSGLIPSEPNSGVLVPEVECPLSPCEFSGLSSTVNPLSVTTLGVDYYLATL</sequence>
<evidence type="ECO:0000259" key="1">
    <source>
        <dbReference type="Pfam" id="PF24764"/>
    </source>
</evidence>
<dbReference type="Pfam" id="PF24764">
    <property type="entry name" value="rva_4"/>
    <property type="match status" value="1"/>
</dbReference>
<feature type="domain" description="Integrase core" evidence="1">
    <location>
        <begin position="16"/>
        <end position="80"/>
    </location>
</feature>
<dbReference type="EMBL" id="JAHRIP010049639">
    <property type="protein sequence ID" value="MEQ2300487.1"/>
    <property type="molecule type" value="Genomic_DNA"/>
</dbReference>
<reference evidence="2 3" key="1">
    <citation type="submission" date="2021-06" db="EMBL/GenBank/DDBJ databases">
        <authorList>
            <person name="Palmer J.M."/>
        </authorList>
    </citation>
    <scope>NUCLEOTIDE SEQUENCE [LARGE SCALE GENOMIC DNA]</scope>
    <source>
        <strain evidence="2 3">AS_MEX2019</strain>
        <tissue evidence="2">Muscle</tissue>
    </source>
</reference>